<evidence type="ECO:0000259" key="18">
    <source>
        <dbReference type="Pfam" id="PF18404"/>
    </source>
</evidence>
<evidence type="ECO:0000256" key="11">
    <source>
        <dbReference type="ARBA" id="ARBA00048456"/>
    </source>
</evidence>
<evidence type="ECO:0000256" key="10">
    <source>
        <dbReference type="ARBA" id="ARBA00045874"/>
    </source>
</evidence>
<evidence type="ECO:0000256" key="2">
    <source>
        <dbReference type="ARBA" id="ARBA00004319"/>
    </source>
</evidence>
<evidence type="ECO:0000256" key="4">
    <source>
        <dbReference type="ARBA" id="ARBA00006351"/>
    </source>
</evidence>
<dbReference type="Pfam" id="PF18400">
    <property type="entry name" value="Thioredoxin_12"/>
    <property type="match status" value="1"/>
</dbReference>
<keyword evidence="6" id="KW-0808">Transferase</keyword>
<evidence type="ECO:0000256" key="3">
    <source>
        <dbReference type="ARBA" id="ARBA00004922"/>
    </source>
</evidence>
<dbReference type="InterPro" id="IPR040694">
    <property type="entry name" value="UGGT_TRXL_2"/>
</dbReference>
<feature type="region of interest" description="Disordered" evidence="12">
    <location>
        <begin position="20"/>
        <end position="40"/>
    </location>
</feature>
<evidence type="ECO:0000259" key="16">
    <source>
        <dbReference type="Pfam" id="PF18402"/>
    </source>
</evidence>
<evidence type="ECO:0000256" key="8">
    <source>
        <dbReference type="ARBA" id="ARBA00022824"/>
    </source>
</evidence>
<dbReference type="InterPro" id="IPR009448">
    <property type="entry name" value="UDP-g_GGtrans"/>
</dbReference>
<feature type="domain" description="UDP-glucose:glycoprotein glucosyltransferase thioredoxin-like" evidence="17">
    <location>
        <begin position="738"/>
        <end position="944"/>
    </location>
</feature>
<dbReference type="Pfam" id="PF18404">
    <property type="entry name" value="Glyco_transf_24"/>
    <property type="match status" value="1"/>
</dbReference>
<dbReference type="GO" id="GO:0018279">
    <property type="term" value="P:protein N-linked glycosylation via asparagine"/>
    <property type="evidence" value="ECO:0007669"/>
    <property type="project" value="TreeGrafter"/>
</dbReference>
<dbReference type="GO" id="GO:0005788">
    <property type="term" value="C:endoplasmic reticulum lumen"/>
    <property type="evidence" value="ECO:0007669"/>
    <property type="project" value="UniProtKB-SubCell"/>
</dbReference>
<dbReference type="Pfam" id="PF18403">
    <property type="entry name" value="Thioredoxin_15"/>
    <property type="match status" value="1"/>
</dbReference>
<dbReference type="Pfam" id="PF18402">
    <property type="entry name" value="Thioredoxin_14"/>
    <property type="match status" value="1"/>
</dbReference>
<accession>A0A8B8G069</accession>
<proteinExistence type="inferred from homology"/>
<evidence type="ECO:0000256" key="12">
    <source>
        <dbReference type="SAM" id="MobiDB-lite"/>
    </source>
</evidence>
<comment type="catalytic activity">
    <reaction evidence="11">
        <text>N(4)-(alpha-D-Man-(1-&gt;2)-alpha-D-Man-(1-&gt;2)-alpha-D-Man-(1-&gt;3)-[alpha-D-Man-(1-&gt;2)-alpha-D-Man-(1-&gt;3)-[alpha-D-Man-(1-&gt;2)-alpha-D-Man-(1-&gt;6)]-alpha-D-Man-(1-&gt;6)]-beta-D-Man-(1-&gt;4)-beta-D-GlcNAc-(1-&gt;4)-beta-D-GlcNAc)-L-asparaginyl-[protein] (N-glucan mannose isomer 9A1,2,3B1,2,3) + UDP-alpha-D-glucose = N(4)-(alpha-D-Glc-(1-&gt;3)-alpha-D-Man-(1-&gt;2)-alpha-D-Man-(1-&gt;2)-alpha-D-Man-(1-&gt;3)-[alpha-D-Man-(1-&gt;2)-alpha-D-Man-(1-&gt;3)-[alpha-D-Man-(1-&gt;2)-alpha-D-Man-(1-&gt;6)]-alpha-D-Man-(1-&gt;6)]-beta-D-Man-(1-&gt;4)-beta-D-GlcNAc-(1-&gt;4)-beta-D-GlcNAc)-L-asparaginyl-[protein] + UDP + H(+)</text>
        <dbReference type="Rhea" id="RHEA:61304"/>
        <dbReference type="Rhea" id="RHEA-COMP:14356"/>
        <dbReference type="Rhea" id="RHEA-COMP:14357"/>
        <dbReference type="ChEBI" id="CHEBI:15378"/>
        <dbReference type="ChEBI" id="CHEBI:58223"/>
        <dbReference type="ChEBI" id="CHEBI:58885"/>
        <dbReference type="ChEBI" id="CHEBI:59080"/>
        <dbReference type="ChEBI" id="CHEBI:139493"/>
    </reaction>
</comment>
<evidence type="ECO:0000256" key="7">
    <source>
        <dbReference type="ARBA" id="ARBA00022729"/>
    </source>
</evidence>
<comment type="function">
    <text evidence="10">Recognizes glycoproteins with minor folding defects. Reglucosylates single N-glycans near the misfolded part of the protein, thus providing quality control for protein folding in the endoplasmic reticulum. Reglucosylated proteins are recognized by calreticulin for recycling to the endoplasmic reticulum and refolding or degradation.</text>
</comment>
<dbReference type="InterPro" id="IPR040693">
    <property type="entry name" value="UGGT_TRXL_1"/>
</dbReference>
<feature type="domain" description="Glucosyltransferase 24 catalytic" evidence="18">
    <location>
        <begin position="1242"/>
        <end position="1509"/>
    </location>
</feature>
<dbReference type="PANTHER" id="PTHR11226:SF0">
    <property type="entry name" value="UDP-GLUCOSE:GLYCOPROTEIN GLUCOSYLTRANSFERASE"/>
    <property type="match status" value="1"/>
</dbReference>
<dbReference type="Proteomes" id="UP000694846">
    <property type="component" value="Unplaced"/>
</dbReference>
<keyword evidence="13" id="KW-0812">Transmembrane</keyword>
<dbReference type="Pfam" id="PF18401">
    <property type="entry name" value="Thioredoxin_13"/>
    <property type="match status" value="1"/>
</dbReference>
<dbReference type="InterPro" id="IPR029044">
    <property type="entry name" value="Nucleotide-diphossugar_trans"/>
</dbReference>
<dbReference type="InterPro" id="IPR040497">
    <property type="entry name" value="Glyco_transf_24"/>
</dbReference>
<feature type="domain" description="UGGT thioredoxin-like" evidence="14">
    <location>
        <begin position="85"/>
        <end position="266"/>
    </location>
</feature>
<comment type="pathway">
    <text evidence="3">Protein modification; protein glycosylation.</text>
</comment>
<keyword evidence="13" id="KW-0472">Membrane</keyword>
<evidence type="ECO:0000256" key="9">
    <source>
        <dbReference type="ARBA" id="ARBA00023180"/>
    </source>
</evidence>
<evidence type="ECO:0000256" key="6">
    <source>
        <dbReference type="ARBA" id="ARBA00022679"/>
    </source>
</evidence>
<dbReference type="InterPro" id="IPR040692">
    <property type="entry name" value="UGGT_TRXL_3"/>
</dbReference>
<dbReference type="CDD" id="cd06432">
    <property type="entry name" value="GT8_HUGT1_C_like"/>
    <property type="match status" value="1"/>
</dbReference>
<organism evidence="19 20">
    <name type="scientific">Sipha flava</name>
    <name type="common">yellow sugarcane aphid</name>
    <dbReference type="NCBI Taxonomy" id="143950"/>
    <lineage>
        <taxon>Eukaryota</taxon>
        <taxon>Metazoa</taxon>
        <taxon>Ecdysozoa</taxon>
        <taxon>Arthropoda</taxon>
        <taxon>Hexapoda</taxon>
        <taxon>Insecta</taxon>
        <taxon>Pterygota</taxon>
        <taxon>Neoptera</taxon>
        <taxon>Paraneoptera</taxon>
        <taxon>Hemiptera</taxon>
        <taxon>Sternorrhyncha</taxon>
        <taxon>Aphidomorpha</taxon>
        <taxon>Aphidoidea</taxon>
        <taxon>Aphididae</taxon>
        <taxon>Sipha</taxon>
    </lineage>
</organism>
<name>A0A8B8G069_9HEMI</name>
<dbReference type="GeneID" id="112687872"/>
<dbReference type="FunFam" id="3.90.550.10:FF:000004">
    <property type="entry name" value="UDP-glucose glycoprotein glucosyltransferase 1"/>
    <property type="match status" value="1"/>
</dbReference>
<dbReference type="Gene3D" id="3.90.550.10">
    <property type="entry name" value="Spore Coat Polysaccharide Biosynthesis Protein SpsA, Chain A"/>
    <property type="match status" value="1"/>
</dbReference>
<evidence type="ECO:0000259" key="17">
    <source>
        <dbReference type="Pfam" id="PF18403"/>
    </source>
</evidence>
<feature type="transmembrane region" description="Helical" evidence="13">
    <location>
        <begin position="42"/>
        <end position="59"/>
    </location>
</feature>
<protein>
    <submittedName>
        <fullName evidence="20">UDP-glucose:glycoprotein glucosyltransferase</fullName>
    </submittedName>
</protein>
<dbReference type="OrthoDB" id="27683at2759"/>
<dbReference type="InterPro" id="IPR040525">
    <property type="entry name" value="UGGT_TRXL_4"/>
</dbReference>
<keyword evidence="5" id="KW-0328">Glycosyltransferase</keyword>
<evidence type="ECO:0000313" key="19">
    <source>
        <dbReference type="Proteomes" id="UP000694846"/>
    </source>
</evidence>
<evidence type="ECO:0000256" key="13">
    <source>
        <dbReference type="SAM" id="Phobius"/>
    </source>
</evidence>
<sequence>MANYNDFDDGNDYIQSKYKHRNKTNCAKQSRKKSKRKSSNDSSNFFMIICLVLFVLLFTHKSENKNLKKGKYVTTMIDTKWNVVPLVLEIAEYMAEESQHTLWSFVDSISELNPALSELDNDQTKYQIAISKAELLLSNSKLRLLKFSLSMHIYSPRIEMYAQMAADRGVQCLTSVEIDGELVCSIEKLKNILKRIRAKGSKESCEIYHIDHHHPSSKNKSNSAILYGELGTAEFAAFHQILKQSAQDGYIDYVLRHFVKEKSEQKVRLSGYGVELHMKSTEYKAEDDSIVKDKNDININEVEEDISEIEGFDFKRLVELYPDKKQDLIKFRTHLSESSGELAPLKAWQFQELSLQAAQRIMSGPPQDAIQTFIHIAQNFPTQARSLANIKVSKELRDEVSKNQESFSMGLNLQTSDTVLLLNGMYFDIDITDMSTILDSVTEELSVMEGLFSLGITDKKAISSMLALDLGNIKGKSYAVDIRDSAIQWINDLETDTAYKRWPSSVDDLLRPTFPGMLRSIRRNLYNLVIVCDPASKSSWPLLKLTDSFLNHQSPLRVGIVFNVSPKPAIGLDNASVALLNAFNYIVEQTSKPLSAFNFITNIYTSISEDRDVNVEDVLHGFMKQYPKASIDDIFGEDSDYDTARILAKEYVTRTGFRKLPQVLLNGVPLQEKSLVEEDFEEAVLVELVSQTQTLQKAVYKRELTDGDNVVDWLMKQPNVMPRLNSRVLNTDSKKNLKLNNKHESIFKSMHYTTYTKQSSINPITHWIVGDFSKLSTFKLIKNTFEHLKSNSESRVSIIPNPSSNDEHVIKLNKIVFEAFKQKDKLNILVKHLSQAIEADKNHIEVISSLPEEINFDVSSIDIKSYSNYAIEILNFESGQCGVITNGRILGPFDENEDFLTDDFALLEQHTLKNSVNKILSILKDSDVEEITSDMIMKASALISSRSQTKNRHSIPDVSTKHSVIKLTAKNEDEPIFEINVIVDPVSRGAQKVGPIISVLSHVLNANINIYLNCVDKNSDMPVKSFYRFVLEPEVIFDKSGHLSPDPIAKFTNMPTSPLLTQILHVPDNWLVESVASPYDLDNIRLEDVEMGVYSRYELEYLLLEGHCYDSVNMNPPRGLQMTLGTKSNPVVVDTIVMANLGYFQMKANPGAWMLRLRQGPSADIYDIISHEGSDRSPNSMDIKVLISSFRSHIIKVKVAKKPGKQNLNVLGDDDAENKGLWNSITSSFSSGSPDKASDETINIFSVASGHLYERFLRIMMLSVLKNTKSPVKFWFLKNYLSPTLKDFLPIMAQEYKFQYELVEYKWPRWLHQQTEKQRVIWGYKILFLDVLFPLDVKKIIFVDADQVVRADMKELVDLDLGGAPYGYTPFCESRKEMDGFRFWKQGYWKTHLQGRRYHISALYVVDLKRFRKVAAGDRLRGQYQALSQDPNSLSNLDQDLPNNMIHQVAIKSLPQEWLWCETWCDDASKKSAKTIDLCNNPLTKEAKLTAAMRIVDEWKDYDNEIKKLQIKQSEHEDQVFNEKIQLKESQDHIEL</sequence>
<keyword evidence="13" id="KW-1133">Transmembrane helix</keyword>
<evidence type="ECO:0000256" key="5">
    <source>
        <dbReference type="ARBA" id="ARBA00022676"/>
    </source>
</evidence>
<dbReference type="RefSeq" id="XP_025416619.1">
    <property type="nucleotide sequence ID" value="XM_025560834.1"/>
</dbReference>
<comment type="cofactor">
    <cofactor evidence="1">
        <name>Ca(2+)</name>
        <dbReference type="ChEBI" id="CHEBI:29108"/>
    </cofactor>
</comment>
<comment type="subcellular location">
    <subcellularLocation>
        <location evidence="2">Endoplasmic reticulum lumen</location>
    </subcellularLocation>
</comment>
<keyword evidence="7" id="KW-0732">Signal</keyword>
<keyword evidence="8" id="KW-0256">Endoplasmic reticulum</keyword>
<dbReference type="GO" id="GO:0003980">
    <property type="term" value="F:UDP-glucose:glycoprotein glucosyltransferase activity"/>
    <property type="evidence" value="ECO:0007669"/>
    <property type="project" value="InterPro"/>
</dbReference>
<feature type="domain" description="UGGT thioredoxin-like" evidence="15">
    <location>
        <begin position="339"/>
        <end position="465"/>
    </location>
</feature>
<keyword evidence="19" id="KW-1185">Reference proteome</keyword>
<evidence type="ECO:0000256" key="1">
    <source>
        <dbReference type="ARBA" id="ARBA00001913"/>
    </source>
</evidence>
<dbReference type="CTD" id="40055"/>
<dbReference type="GO" id="GO:0036503">
    <property type="term" value="P:ERAD pathway"/>
    <property type="evidence" value="ECO:0007669"/>
    <property type="project" value="TreeGrafter"/>
</dbReference>
<evidence type="ECO:0000259" key="15">
    <source>
        <dbReference type="Pfam" id="PF18401"/>
    </source>
</evidence>
<dbReference type="SUPFAM" id="SSF53448">
    <property type="entry name" value="Nucleotide-diphospho-sugar transferases"/>
    <property type="match status" value="1"/>
</dbReference>
<dbReference type="Pfam" id="PF06427">
    <property type="entry name" value="UDP-g_GGTase"/>
    <property type="match status" value="1"/>
</dbReference>
<dbReference type="UniPathway" id="UPA00378"/>
<evidence type="ECO:0000313" key="20">
    <source>
        <dbReference type="RefSeq" id="XP_025416619.1"/>
    </source>
</evidence>
<feature type="domain" description="UGGT thioredoxin-like" evidence="16">
    <location>
        <begin position="480"/>
        <end position="728"/>
    </location>
</feature>
<reference evidence="20" key="1">
    <citation type="submission" date="2025-08" db="UniProtKB">
        <authorList>
            <consortium name="RefSeq"/>
        </authorList>
    </citation>
    <scope>IDENTIFICATION</scope>
    <source>
        <tissue evidence="20">Whole body</tissue>
    </source>
</reference>
<evidence type="ECO:0000259" key="14">
    <source>
        <dbReference type="Pfam" id="PF18400"/>
    </source>
</evidence>
<comment type="similarity">
    <text evidence="4">Belongs to the glycosyltransferase 8 family.</text>
</comment>
<keyword evidence="9" id="KW-0325">Glycoprotein</keyword>
<feature type="compositionally biased region" description="Basic residues" evidence="12">
    <location>
        <begin position="20"/>
        <end position="37"/>
    </location>
</feature>
<dbReference type="GO" id="GO:0051082">
    <property type="term" value="F:unfolded protein binding"/>
    <property type="evidence" value="ECO:0007669"/>
    <property type="project" value="TreeGrafter"/>
</dbReference>
<gene>
    <name evidence="20" type="primary">LOC112687872</name>
</gene>
<dbReference type="PANTHER" id="PTHR11226">
    <property type="entry name" value="UDP-GLUCOSE GLYCOPROTEIN:GLUCOSYLTRANSFERASE"/>
    <property type="match status" value="1"/>
</dbReference>